<dbReference type="InterPro" id="IPR001347">
    <property type="entry name" value="SIS_dom"/>
</dbReference>
<dbReference type="CDD" id="cd05006">
    <property type="entry name" value="SIS_GmhA"/>
    <property type="match status" value="1"/>
</dbReference>
<reference evidence="2" key="1">
    <citation type="submission" date="2020-07" db="EMBL/GenBank/DDBJ databases">
        <authorList>
            <person name="Tarantini F.S."/>
            <person name="Hong K.W."/>
            <person name="Chan K.G."/>
        </authorList>
    </citation>
    <scope>NUCLEOTIDE SEQUENCE</scope>
    <source>
        <strain evidence="2">32-07</strain>
    </source>
</reference>
<dbReference type="PANTHER" id="PTHR30390:SF6">
    <property type="entry name" value="DNAA INITIATOR-ASSOCIATING PROTEIN DIAA"/>
    <property type="match status" value="1"/>
</dbReference>
<keyword evidence="3" id="KW-1185">Reference proteome</keyword>
<sequence length="182" mass="18672">MEALAEAALRFREHVPTVAAWGRRLARVLGTGGRLLACGNGGSAAEAQHLTAELTGRFESDRRPLSAIPLHADTSAVTAIGNDYGPVDVFARQVQAHGRTGDVLLCLSTSGRSPNVIAAAHRARRTGMAAWALTGPGPNPLTGSCDDAIAVDAAATATVQEIHLAALHLLCGVIDEVLGVGG</sequence>
<dbReference type="PANTHER" id="PTHR30390">
    <property type="entry name" value="SEDOHEPTULOSE 7-PHOSPHATE ISOMERASE / DNAA INITIATOR-ASSOCIATING FACTOR FOR REPLICATION INITIATION"/>
    <property type="match status" value="1"/>
</dbReference>
<organism evidence="2 3">
    <name type="scientific">Actinomadura graeca</name>
    <dbReference type="NCBI Taxonomy" id="2750812"/>
    <lineage>
        <taxon>Bacteria</taxon>
        <taxon>Bacillati</taxon>
        <taxon>Actinomycetota</taxon>
        <taxon>Actinomycetes</taxon>
        <taxon>Streptosporangiales</taxon>
        <taxon>Thermomonosporaceae</taxon>
        <taxon>Actinomadura</taxon>
    </lineage>
</organism>
<accession>A0ABX8R8C1</accession>
<dbReference type="Proteomes" id="UP001049518">
    <property type="component" value="Chromosome"/>
</dbReference>
<name>A0ABX8R8C1_9ACTN</name>
<dbReference type="Pfam" id="PF13580">
    <property type="entry name" value="SIS_2"/>
    <property type="match status" value="1"/>
</dbReference>
<dbReference type="Gene3D" id="3.40.50.10490">
    <property type="entry name" value="Glucose-6-phosphate isomerase like protein, domain 1"/>
    <property type="match status" value="1"/>
</dbReference>
<dbReference type="EMBL" id="CP059572">
    <property type="protein sequence ID" value="QXJ26227.1"/>
    <property type="molecule type" value="Genomic_DNA"/>
</dbReference>
<dbReference type="InterPro" id="IPR035461">
    <property type="entry name" value="GmhA/DiaA"/>
</dbReference>
<gene>
    <name evidence="2" type="ORF">AGRA3207_000038</name>
</gene>
<proteinExistence type="predicted"/>
<evidence type="ECO:0000313" key="3">
    <source>
        <dbReference type="Proteomes" id="UP001049518"/>
    </source>
</evidence>
<protein>
    <submittedName>
        <fullName evidence="2">SIS domain-containing protein</fullName>
    </submittedName>
</protein>
<dbReference type="RefSeq" id="WP_420830935.1">
    <property type="nucleotide sequence ID" value="NZ_CP059572.1"/>
</dbReference>
<dbReference type="InterPro" id="IPR050099">
    <property type="entry name" value="SIS_GmhA/DiaA_subfam"/>
</dbReference>
<evidence type="ECO:0000313" key="2">
    <source>
        <dbReference type="EMBL" id="QXJ26227.1"/>
    </source>
</evidence>
<evidence type="ECO:0000259" key="1">
    <source>
        <dbReference type="Pfam" id="PF13580"/>
    </source>
</evidence>
<feature type="domain" description="SIS" evidence="1">
    <location>
        <begin position="19"/>
        <end position="135"/>
    </location>
</feature>
<dbReference type="InterPro" id="IPR046348">
    <property type="entry name" value="SIS_dom_sf"/>
</dbReference>
<dbReference type="SUPFAM" id="SSF53697">
    <property type="entry name" value="SIS domain"/>
    <property type="match status" value="1"/>
</dbReference>